<keyword evidence="6" id="KW-1185">Reference proteome</keyword>
<keyword evidence="4" id="KW-1133">Transmembrane helix</keyword>
<dbReference type="PANTHER" id="PTHR43702">
    <property type="entry name" value="L-FUCOSE-PROTON SYMPORTER"/>
    <property type="match status" value="1"/>
</dbReference>
<feature type="transmembrane region" description="Helical" evidence="4">
    <location>
        <begin position="33"/>
        <end position="54"/>
    </location>
</feature>
<feature type="transmembrane region" description="Helical" evidence="4">
    <location>
        <begin position="253"/>
        <end position="276"/>
    </location>
</feature>
<feature type="transmembrane region" description="Helical" evidence="4">
    <location>
        <begin position="103"/>
        <end position="120"/>
    </location>
</feature>
<keyword evidence="2" id="KW-1003">Cell membrane</keyword>
<dbReference type="PANTHER" id="PTHR43702:SF3">
    <property type="entry name" value="PROTEIN TSGA"/>
    <property type="match status" value="1"/>
</dbReference>
<evidence type="ECO:0000313" key="6">
    <source>
        <dbReference type="Proteomes" id="UP000027586"/>
    </source>
</evidence>
<dbReference type="CDD" id="cd17394">
    <property type="entry name" value="MFS_FucP_like"/>
    <property type="match status" value="1"/>
</dbReference>
<keyword evidence="4" id="KW-0472">Membrane</keyword>
<comment type="caution">
    <text evidence="5">The sequence shown here is derived from an EMBL/GenBank/DDBJ whole genome shotgun (WGS) entry which is preliminary data.</text>
</comment>
<dbReference type="GO" id="GO:0022857">
    <property type="term" value="F:transmembrane transporter activity"/>
    <property type="evidence" value="ECO:0007669"/>
    <property type="project" value="InterPro"/>
</dbReference>
<sequence>MGIKDTWENKVLARIVPPKTADDNNNEGPSESYFIPGALVTTLFFLWGFSYGLLDTLNKHFQDVLGISTTQTTYMQVAYFGAYFVISPIAGLILRRIGYKKTIILGLLLYVLGALCFYPSATNRVYGGFVGSLFTIASGLAMLENCANSYITIIGSRRWAPLRITISQAFNGLGTTISPVVASYAFFGGNETETGNLDNVKWTYVGVGCAVFVIAIIFCFAHIPEFDEEAQMEAEANATGEEVKRASLASPHLWLGAITQFVYTGNQVGIASMFIYYATIVGGKSNSFAAVLLALGQMCFTIGRFIGAALMRWFKAEHLLAAYAVAAIITTICTVTINTPDTTYTLMIILFFESIMFPTNFALATKDLGRNYKYGAPLLVMGVAGGALFPTLMALLKDNRSIHISFVLPLVGFVMEFVYGLWGSKWVWYAKDTKHDAEEASSSSMGLGKPTAVEHVQQQ</sequence>
<feature type="transmembrane region" description="Helical" evidence="4">
    <location>
        <begin position="402"/>
        <end position="422"/>
    </location>
</feature>
<dbReference type="Proteomes" id="UP000027586">
    <property type="component" value="Unassembled WGS sequence"/>
</dbReference>
<proteinExistence type="predicted"/>
<dbReference type="VEuPathDB" id="FungiDB:LCOR_05501.1"/>
<evidence type="ECO:0000256" key="3">
    <source>
        <dbReference type="SAM" id="MobiDB-lite"/>
    </source>
</evidence>
<dbReference type="Gene3D" id="1.20.1250.20">
    <property type="entry name" value="MFS general substrate transporter like domains"/>
    <property type="match status" value="2"/>
</dbReference>
<dbReference type="InterPro" id="IPR050375">
    <property type="entry name" value="MFS_TsgA-like"/>
</dbReference>
<gene>
    <name evidence="5" type="ORF">LCOR_05501.1</name>
</gene>
<evidence type="ECO:0000256" key="1">
    <source>
        <dbReference type="ARBA" id="ARBA00004429"/>
    </source>
</evidence>
<dbReference type="AlphaFoldDB" id="A0A068RZ26"/>
<feature type="transmembrane region" description="Helical" evidence="4">
    <location>
        <begin position="202"/>
        <end position="223"/>
    </location>
</feature>
<keyword evidence="4" id="KW-0812">Transmembrane</keyword>
<dbReference type="OrthoDB" id="546893at2759"/>
<feature type="transmembrane region" description="Helical" evidence="4">
    <location>
        <begin position="319"/>
        <end position="337"/>
    </location>
</feature>
<feature type="transmembrane region" description="Helical" evidence="4">
    <location>
        <begin position="376"/>
        <end position="396"/>
    </location>
</feature>
<dbReference type="GO" id="GO:0005886">
    <property type="term" value="C:plasma membrane"/>
    <property type="evidence" value="ECO:0007669"/>
    <property type="project" value="UniProtKB-SubCell"/>
</dbReference>
<protein>
    <submittedName>
        <fullName evidence="5">L-fucose</fullName>
    </submittedName>
</protein>
<feature type="transmembrane region" description="Helical" evidence="4">
    <location>
        <begin position="343"/>
        <end position="364"/>
    </location>
</feature>
<organism evidence="5 6">
    <name type="scientific">Lichtheimia corymbifera JMRC:FSU:9682</name>
    <dbReference type="NCBI Taxonomy" id="1263082"/>
    <lineage>
        <taxon>Eukaryota</taxon>
        <taxon>Fungi</taxon>
        <taxon>Fungi incertae sedis</taxon>
        <taxon>Mucoromycota</taxon>
        <taxon>Mucoromycotina</taxon>
        <taxon>Mucoromycetes</taxon>
        <taxon>Mucorales</taxon>
        <taxon>Lichtheimiaceae</taxon>
        <taxon>Lichtheimia</taxon>
    </lineage>
</organism>
<name>A0A068RZ26_9FUNG</name>
<feature type="transmembrane region" description="Helical" evidence="4">
    <location>
        <begin position="126"/>
        <end position="143"/>
    </location>
</feature>
<feature type="transmembrane region" description="Helical" evidence="4">
    <location>
        <begin position="288"/>
        <end position="307"/>
    </location>
</feature>
<evidence type="ECO:0000256" key="4">
    <source>
        <dbReference type="SAM" id="Phobius"/>
    </source>
</evidence>
<dbReference type="SUPFAM" id="SSF103473">
    <property type="entry name" value="MFS general substrate transporter"/>
    <property type="match status" value="1"/>
</dbReference>
<dbReference type="InterPro" id="IPR011701">
    <property type="entry name" value="MFS"/>
</dbReference>
<dbReference type="Pfam" id="PF07690">
    <property type="entry name" value="MFS_1"/>
    <property type="match status" value="1"/>
</dbReference>
<feature type="transmembrane region" description="Helical" evidence="4">
    <location>
        <begin position="74"/>
        <end position="94"/>
    </location>
</feature>
<dbReference type="EMBL" id="CBTN010000022">
    <property type="protein sequence ID" value="CDH54236.1"/>
    <property type="molecule type" value="Genomic_DNA"/>
</dbReference>
<dbReference type="InterPro" id="IPR036259">
    <property type="entry name" value="MFS_trans_sf"/>
</dbReference>
<evidence type="ECO:0000256" key="2">
    <source>
        <dbReference type="ARBA" id="ARBA00022475"/>
    </source>
</evidence>
<feature type="transmembrane region" description="Helical" evidence="4">
    <location>
        <begin position="164"/>
        <end position="187"/>
    </location>
</feature>
<accession>A0A068RZ26</accession>
<comment type="subcellular location">
    <subcellularLocation>
        <location evidence="1">Cell inner membrane</location>
        <topology evidence="1">Multi-pass membrane protein</topology>
    </subcellularLocation>
</comment>
<feature type="region of interest" description="Disordered" evidence="3">
    <location>
        <begin position="440"/>
        <end position="459"/>
    </location>
</feature>
<reference evidence="5" key="1">
    <citation type="submission" date="2013-08" db="EMBL/GenBank/DDBJ databases">
        <title>Gene expansion shapes genome architecture in the human pathogen Lichtheimia corymbifera: an evolutionary genomics analysis in the ancient terrestrial Mucorales (Mucoromycotina).</title>
        <authorList>
            <person name="Schwartze V.U."/>
            <person name="Winter S."/>
            <person name="Shelest E."/>
            <person name="Marcet-Houben M."/>
            <person name="Horn F."/>
            <person name="Wehner S."/>
            <person name="Hoffmann K."/>
            <person name="Riege K."/>
            <person name="Sammeth M."/>
            <person name="Nowrousian M."/>
            <person name="Valiante V."/>
            <person name="Linde J."/>
            <person name="Jacobsen I.D."/>
            <person name="Marz M."/>
            <person name="Brakhage A.A."/>
            <person name="Gabaldon T."/>
            <person name="Bocker S."/>
            <person name="Voigt K."/>
        </authorList>
    </citation>
    <scope>NUCLEOTIDE SEQUENCE [LARGE SCALE GENOMIC DNA]</scope>
    <source>
        <strain evidence="5">FSU 9682</strain>
    </source>
</reference>
<dbReference type="STRING" id="1263082.A0A068RZ26"/>
<evidence type="ECO:0000313" key="5">
    <source>
        <dbReference type="EMBL" id="CDH54236.1"/>
    </source>
</evidence>